<evidence type="ECO:0000259" key="4">
    <source>
        <dbReference type="Pfam" id="PF00135"/>
    </source>
</evidence>
<dbReference type="InterPro" id="IPR029058">
    <property type="entry name" value="AB_hydrolase_fold"/>
</dbReference>
<dbReference type="PROSITE" id="PS00941">
    <property type="entry name" value="CARBOXYLESTERASE_B_2"/>
    <property type="match status" value="1"/>
</dbReference>
<dbReference type="InterPro" id="IPR019826">
    <property type="entry name" value="Carboxylesterase_B_AS"/>
</dbReference>
<dbReference type="Pfam" id="PF00135">
    <property type="entry name" value="COesterase"/>
    <property type="match status" value="1"/>
</dbReference>
<dbReference type="EC" id="3.1.1.-" evidence="3"/>
<feature type="chain" id="PRO_5033113696" description="Carboxylic ester hydrolase" evidence="3">
    <location>
        <begin position="45"/>
        <end position="561"/>
    </location>
</feature>
<evidence type="ECO:0000256" key="1">
    <source>
        <dbReference type="ARBA" id="ARBA00005964"/>
    </source>
</evidence>
<keyword evidence="6" id="KW-1185">Reference proteome</keyword>
<keyword evidence="3" id="KW-0732">Signal</keyword>
<proteinExistence type="inferred from homology"/>
<evidence type="ECO:0000313" key="6">
    <source>
        <dbReference type="Proteomes" id="UP000485880"/>
    </source>
</evidence>
<dbReference type="Gene3D" id="3.40.50.1820">
    <property type="entry name" value="alpha/beta hydrolase"/>
    <property type="match status" value="1"/>
</dbReference>
<evidence type="ECO:0000313" key="5">
    <source>
        <dbReference type="EMBL" id="VTZ52202.1"/>
    </source>
</evidence>
<comment type="caution">
    <text evidence="5">The sequence shown here is derived from an EMBL/GenBank/DDBJ whole genome shotgun (WGS) entry which is preliminary data.</text>
</comment>
<dbReference type="PROSITE" id="PS00122">
    <property type="entry name" value="CARBOXYLESTERASE_B_1"/>
    <property type="match status" value="1"/>
</dbReference>
<protein>
    <recommendedName>
        <fullName evidence="3">Carboxylic ester hydrolase</fullName>
        <ecNumber evidence="3">3.1.1.-</ecNumber>
    </recommendedName>
</protein>
<dbReference type="GO" id="GO:0016787">
    <property type="term" value="F:hydrolase activity"/>
    <property type="evidence" value="ECO:0007669"/>
    <property type="project" value="UniProtKB-KW"/>
</dbReference>
<dbReference type="InterPro" id="IPR050309">
    <property type="entry name" value="Type-B_Carboxylest/Lipase"/>
</dbReference>
<evidence type="ECO:0000256" key="2">
    <source>
        <dbReference type="ARBA" id="ARBA00022801"/>
    </source>
</evidence>
<accession>A0A8B6MBC1</accession>
<dbReference type="PANTHER" id="PTHR11559">
    <property type="entry name" value="CARBOXYLESTERASE"/>
    <property type="match status" value="1"/>
</dbReference>
<feature type="signal peptide" evidence="3">
    <location>
        <begin position="1"/>
        <end position="44"/>
    </location>
</feature>
<dbReference type="InterPro" id="IPR002018">
    <property type="entry name" value="CarbesteraseB"/>
</dbReference>
<dbReference type="AlphaFoldDB" id="A0A8B6MBC1"/>
<dbReference type="RefSeq" id="WP_174513841.1">
    <property type="nucleotide sequence ID" value="NZ_CABFMQ020000131.1"/>
</dbReference>
<dbReference type="InterPro" id="IPR019819">
    <property type="entry name" value="Carboxylesterase_B_CS"/>
</dbReference>
<name>A0A8B6MBC1_METTU</name>
<sequence>MSKLSKLWRRPRSRADTSRASGAGFALSLLFATSAALTPLQADAAGKLRVETKEGPVKGFLNNGVAEFLGIPYAAPPIGNLRWRPPQKHERWTNVLQAKTFGPQCLQVTTLGPFAGPANANEDCLYLNVYTPNIDPAAKESLPVIVWIHGGGNLDGASDGYDGTKMAADGHTVVVTINYRLGLLGFLAHPALDAEGHLFANYGILDQQAVLRWVKRNIGQFGGDKNNVTLGGQSAGCVDTESNMMSPLSAGLFHRAILQSVVLEPAALPTAEAKGTAFSVAAGCGSGTDAATAKCLRSLTAQQIFTLSGTASTAAPYTSNIIQDGQILPSRFVPAIQAGQFNHVPVMTGTTVDEQNFGLGITEYFKDPRVPASEADYNNRIAAFGNPNFPPGTEAKAKSLYPLFAYSSPQLALDAIGTDSTACTQRHTNQLLSSQVPVYMYEFDDRTAPTYFPKMPGFQALAMHTADIQYLFPLWHGGNLGIQHELNKKQTDLSDELVTAWTNFAWTGNPNGIGNSPWPRYKNKPDAPGILSENIPVLSTFTDAQYNAAHKCDFWDSISTY</sequence>
<gene>
    <name evidence="5" type="ORF">MPC4_70090</name>
</gene>
<feature type="domain" description="Carboxylesterase type B" evidence="4">
    <location>
        <begin position="49"/>
        <end position="532"/>
    </location>
</feature>
<comment type="similarity">
    <text evidence="1 3">Belongs to the type-B carboxylesterase/lipase family.</text>
</comment>
<organism evidence="5 6">
    <name type="scientific">Methylocella tundrae</name>
    <dbReference type="NCBI Taxonomy" id="227605"/>
    <lineage>
        <taxon>Bacteria</taxon>
        <taxon>Pseudomonadati</taxon>
        <taxon>Pseudomonadota</taxon>
        <taxon>Alphaproteobacteria</taxon>
        <taxon>Hyphomicrobiales</taxon>
        <taxon>Beijerinckiaceae</taxon>
        <taxon>Methylocella</taxon>
    </lineage>
</organism>
<dbReference type="SUPFAM" id="SSF53474">
    <property type="entry name" value="alpha/beta-Hydrolases"/>
    <property type="match status" value="1"/>
</dbReference>
<keyword evidence="2 3" id="KW-0378">Hydrolase</keyword>
<reference evidence="5 6" key="1">
    <citation type="submission" date="2019-05" db="EMBL/GenBank/DDBJ databases">
        <authorList>
            <person name="Farhan Ul Haque M."/>
        </authorList>
    </citation>
    <scope>NUCLEOTIDE SEQUENCE [LARGE SCALE GENOMIC DNA]</scope>
    <source>
        <strain evidence="5">2</strain>
    </source>
</reference>
<dbReference type="EMBL" id="CABFMQ020000131">
    <property type="protein sequence ID" value="VTZ52202.1"/>
    <property type="molecule type" value="Genomic_DNA"/>
</dbReference>
<evidence type="ECO:0000256" key="3">
    <source>
        <dbReference type="RuleBase" id="RU361235"/>
    </source>
</evidence>
<dbReference type="Proteomes" id="UP000485880">
    <property type="component" value="Unassembled WGS sequence"/>
</dbReference>